<evidence type="ECO:0000256" key="2">
    <source>
        <dbReference type="SAM" id="SignalP"/>
    </source>
</evidence>
<feature type="compositionally biased region" description="Basic and acidic residues" evidence="1">
    <location>
        <begin position="58"/>
        <end position="68"/>
    </location>
</feature>
<accession>A0A9X5E502</accession>
<dbReference type="AlphaFoldDB" id="A0A9X5E502"/>
<name>A0A9X5E502_9CYAN</name>
<feature type="compositionally biased region" description="Polar residues" evidence="1">
    <location>
        <begin position="45"/>
        <end position="57"/>
    </location>
</feature>
<feature type="region of interest" description="Disordered" evidence="1">
    <location>
        <begin position="45"/>
        <end position="68"/>
    </location>
</feature>
<protein>
    <submittedName>
        <fullName evidence="3">Uncharacterized protein</fullName>
    </submittedName>
</protein>
<keyword evidence="4" id="KW-1185">Reference proteome</keyword>
<dbReference type="RefSeq" id="WP_039715536.1">
    <property type="nucleotide sequence ID" value="NZ_JTJC03000001.1"/>
</dbReference>
<organism evidence="3 4">
    <name type="scientific">Scytonema millei VB511283</name>
    <dbReference type="NCBI Taxonomy" id="1245923"/>
    <lineage>
        <taxon>Bacteria</taxon>
        <taxon>Bacillati</taxon>
        <taxon>Cyanobacteriota</taxon>
        <taxon>Cyanophyceae</taxon>
        <taxon>Nostocales</taxon>
        <taxon>Scytonemataceae</taxon>
        <taxon>Scytonema</taxon>
    </lineage>
</organism>
<evidence type="ECO:0000256" key="1">
    <source>
        <dbReference type="SAM" id="MobiDB-lite"/>
    </source>
</evidence>
<evidence type="ECO:0000313" key="4">
    <source>
        <dbReference type="Proteomes" id="UP000031532"/>
    </source>
</evidence>
<comment type="caution">
    <text evidence="3">The sequence shown here is derived from an EMBL/GenBank/DDBJ whole genome shotgun (WGS) entry which is preliminary data.</text>
</comment>
<gene>
    <name evidence="3" type="ORF">QH73_0005495</name>
</gene>
<feature type="chain" id="PRO_5040955556" evidence="2">
    <location>
        <begin position="28"/>
        <end position="68"/>
    </location>
</feature>
<evidence type="ECO:0000313" key="3">
    <source>
        <dbReference type="EMBL" id="NHC34122.1"/>
    </source>
</evidence>
<proteinExistence type="predicted"/>
<reference evidence="3 4" key="1">
    <citation type="journal article" date="2015" name="Genome Announc.">
        <title>Draft Genome Sequence of the Terrestrial Cyanobacterium Scytonema millei VB511283, Isolated from Eastern India.</title>
        <authorList>
            <person name="Sen D."/>
            <person name="Chandrababunaidu M.M."/>
            <person name="Singh D."/>
            <person name="Sanghi N."/>
            <person name="Ghorai A."/>
            <person name="Mishra G.P."/>
            <person name="Madduluri M."/>
            <person name="Adhikary S.P."/>
            <person name="Tripathy S."/>
        </authorList>
    </citation>
    <scope>NUCLEOTIDE SEQUENCE [LARGE SCALE GENOMIC DNA]</scope>
    <source>
        <strain evidence="3 4">VB511283</strain>
    </source>
</reference>
<feature type="signal peptide" evidence="2">
    <location>
        <begin position="1"/>
        <end position="27"/>
    </location>
</feature>
<dbReference type="Proteomes" id="UP000031532">
    <property type="component" value="Unassembled WGS sequence"/>
</dbReference>
<keyword evidence="2" id="KW-0732">Signal</keyword>
<dbReference type="OrthoDB" id="9923947at2"/>
<sequence>MKDPISLVAAAAGGLMLSLAAASIIHAAPVTALKSQPNIEVSHGTTLQRSLGQNKQNRYCDRNWQKNQ</sequence>
<dbReference type="EMBL" id="JTJC03000001">
    <property type="protein sequence ID" value="NHC34122.1"/>
    <property type="molecule type" value="Genomic_DNA"/>
</dbReference>